<protein>
    <recommendedName>
        <fullName evidence="3">histidine kinase</fullName>
        <ecNumber evidence="3">2.7.13.3</ecNumber>
    </recommendedName>
</protein>
<keyword evidence="5" id="KW-0597">Phosphoprotein</keyword>
<feature type="transmembrane region" description="Helical" evidence="15">
    <location>
        <begin position="172"/>
        <end position="191"/>
    </location>
</feature>
<evidence type="ECO:0000259" key="17">
    <source>
        <dbReference type="PROSITE" id="PS50885"/>
    </source>
</evidence>
<evidence type="ECO:0000256" key="11">
    <source>
        <dbReference type="ARBA" id="ARBA00022989"/>
    </source>
</evidence>
<keyword evidence="4" id="KW-1003">Cell membrane</keyword>
<dbReference type="PROSITE" id="PS50109">
    <property type="entry name" value="HIS_KIN"/>
    <property type="match status" value="1"/>
</dbReference>
<dbReference type="SMART" id="SM00388">
    <property type="entry name" value="HisKA"/>
    <property type="match status" value="1"/>
</dbReference>
<proteinExistence type="predicted"/>
<keyword evidence="19" id="KW-1185">Reference proteome</keyword>
<dbReference type="PRINTS" id="PR00344">
    <property type="entry name" value="BCTRLSENSOR"/>
</dbReference>
<dbReference type="CDD" id="cd00075">
    <property type="entry name" value="HATPase"/>
    <property type="match status" value="1"/>
</dbReference>
<evidence type="ECO:0000256" key="10">
    <source>
        <dbReference type="ARBA" id="ARBA00022840"/>
    </source>
</evidence>
<dbReference type="InterPro" id="IPR003661">
    <property type="entry name" value="HisK_dim/P_dom"/>
</dbReference>
<dbReference type="CDD" id="cd00082">
    <property type="entry name" value="HisKA"/>
    <property type="match status" value="1"/>
</dbReference>
<dbReference type="Pfam" id="PF00512">
    <property type="entry name" value="HisKA"/>
    <property type="match status" value="1"/>
</dbReference>
<dbReference type="PANTHER" id="PTHR45528:SF1">
    <property type="entry name" value="SENSOR HISTIDINE KINASE CPXA"/>
    <property type="match status" value="1"/>
</dbReference>
<dbReference type="InterPro" id="IPR003594">
    <property type="entry name" value="HATPase_dom"/>
</dbReference>
<organism evidence="18 19">
    <name type="scientific">Kurthia gibsonii</name>
    <dbReference type="NCBI Taxonomy" id="33946"/>
    <lineage>
        <taxon>Bacteria</taxon>
        <taxon>Bacillati</taxon>
        <taxon>Bacillota</taxon>
        <taxon>Bacilli</taxon>
        <taxon>Bacillales</taxon>
        <taxon>Caryophanaceae</taxon>
        <taxon>Kurthia</taxon>
    </lineage>
</organism>
<feature type="transmembrane region" description="Helical" evidence="15">
    <location>
        <begin position="7"/>
        <end position="32"/>
    </location>
</feature>
<evidence type="ECO:0000256" key="15">
    <source>
        <dbReference type="SAM" id="Phobius"/>
    </source>
</evidence>
<dbReference type="GO" id="GO:0016301">
    <property type="term" value="F:kinase activity"/>
    <property type="evidence" value="ECO:0007669"/>
    <property type="project" value="UniProtKB-KW"/>
</dbReference>
<evidence type="ECO:0000256" key="2">
    <source>
        <dbReference type="ARBA" id="ARBA00004651"/>
    </source>
</evidence>
<dbReference type="SMART" id="SM00304">
    <property type="entry name" value="HAMP"/>
    <property type="match status" value="1"/>
</dbReference>
<dbReference type="SMART" id="SM00387">
    <property type="entry name" value="HATPase_c"/>
    <property type="match status" value="1"/>
</dbReference>
<comment type="subcellular location">
    <subcellularLocation>
        <location evidence="2">Cell membrane</location>
        <topology evidence="2">Multi-pass membrane protein</topology>
    </subcellularLocation>
</comment>
<name>A0ABU9LMG1_9BACL</name>
<dbReference type="InterPro" id="IPR004358">
    <property type="entry name" value="Sig_transdc_His_kin-like_C"/>
</dbReference>
<evidence type="ECO:0000256" key="6">
    <source>
        <dbReference type="ARBA" id="ARBA00022679"/>
    </source>
</evidence>
<evidence type="ECO:0000256" key="5">
    <source>
        <dbReference type="ARBA" id="ARBA00022553"/>
    </source>
</evidence>
<dbReference type="Proteomes" id="UP001398420">
    <property type="component" value="Unassembled WGS sequence"/>
</dbReference>
<evidence type="ECO:0000256" key="12">
    <source>
        <dbReference type="ARBA" id="ARBA00023012"/>
    </source>
</evidence>
<dbReference type="Pfam" id="PF02518">
    <property type="entry name" value="HATPase_c"/>
    <property type="match status" value="1"/>
</dbReference>
<keyword evidence="8" id="KW-0547">Nucleotide-binding</keyword>
<evidence type="ECO:0000256" key="7">
    <source>
        <dbReference type="ARBA" id="ARBA00022692"/>
    </source>
</evidence>
<comment type="catalytic activity">
    <reaction evidence="1">
        <text>ATP + protein L-histidine = ADP + protein N-phospho-L-histidine.</text>
        <dbReference type="EC" id="2.7.13.3"/>
    </reaction>
</comment>
<keyword evidence="7 15" id="KW-0812">Transmembrane</keyword>
<keyword evidence="13 15" id="KW-0472">Membrane</keyword>
<evidence type="ECO:0000256" key="1">
    <source>
        <dbReference type="ARBA" id="ARBA00000085"/>
    </source>
</evidence>
<comment type="caution">
    <text evidence="18">The sequence shown here is derived from an EMBL/GenBank/DDBJ whole genome shotgun (WGS) entry which is preliminary data.</text>
</comment>
<keyword evidence="12" id="KW-0902">Two-component regulatory system</keyword>
<keyword evidence="11 15" id="KW-1133">Transmembrane helix</keyword>
<dbReference type="Gene3D" id="6.10.340.10">
    <property type="match status" value="1"/>
</dbReference>
<dbReference type="EMBL" id="JBCEWA010000008">
    <property type="protein sequence ID" value="MEL5989012.1"/>
    <property type="molecule type" value="Genomic_DNA"/>
</dbReference>
<dbReference type="InterPro" id="IPR050398">
    <property type="entry name" value="HssS/ArlS-like"/>
</dbReference>
<evidence type="ECO:0000256" key="4">
    <source>
        <dbReference type="ARBA" id="ARBA00022475"/>
    </source>
</evidence>
<keyword evidence="14" id="KW-0175">Coiled coil</keyword>
<dbReference type="RefSeq" id="WP_342303069.1">
    <property type="nucleotide sequence ID" value="NZ_JBCEWA010000008.1"/>
</dbReference>
<dbReference type="Gene3D" id="3.30.565.10">
    <property type="entry name" value="Histidine kinase-like ATPase, C-terminal domain"/>
    <property type="match status" value="1"/>
</dbReference>
<sequence length="488" mass="55711">MSIKQRFLASYLGGIFIASLSIIAILCIIFYVTTGSVPTPKTLYQTFTKQRSLSPEEEGAYVDLRKTAKENPEVLLESNTQKQLQRFEKEDVGIVISREDQIVYYSKGLVKKSLVVHFPKFDQNNIETKGTIDNSGNLYRYIKFDFYYPNEEKGSVLVLKKENSFLEFLTKWGIVIIGLITLIAVIFVWLLNRILQKTIVQPLANLGESMTDMRGGHLVSAPPPLPKDTAIEVQRLHQNFEQMRDALNQSLEEQRNLEKNRKDLIASISHDLKTPITSIIGYVQGLQEGIAETPEKQARYLQTIYTKSVALNELIEQLFLYSKYDAEAIPFHLERIELTSFLQHIVEEFQWSHADVHCQFESLKTYEVQLDRLQMNRALVNLLENSAKFKKLDEPLSIQITLKEKVHEVGIVVRDNGSGIPKEQLPHVFQHFYRGEKARTSTGGSGLGLAIVQQIIEKHHGTVEIDSDGNNYTEVIIWLPNQEGENEA</sequence>
<reference evidence="18 19" key="1">
    <citation type="submission" date="2024-04" db="EMBL/GenBank/DDBJ databases">
        <authorList>
            <person name="Wu Y.S."/>
            <person name="Zhang L."/>
        </authorList>
    </citation>
    <scope>NUCLEOTIDE SEQUENCE [LARGE SCALE GENOMIC DNA]</scope>
    <source>
        <strain evidence="18 19">KG-01</strain>
    </source>
</reference>
<dbReference type="InterPro" id="IPR036097">
    <property type="entry name" value="HisK_dim/P_sf"/>
</dbReference>
<dbReference type="PANTHER" id="PTHR45528">
    <property type="entry name" value="SENSOR HISTIDINE KINASE CPXA"/>
    <property type="match status" value="1"/>
</dbReference>
<evidence type="ECO:0000256" key="14">
    <source>
        <dbReference type="SAM" id="Coils"/>
    </source>
</evidence>
<evidence type="ECO:0000256" key="13">
    <source>
        <dbReference type="ARBA" id="ARBA00023136"/>
    </source>
</evidence>
<evidence type="ECO:0000256" key="3">
    <source>
        <dbReference type="ARBA" id="ARBA00012438"/>
    </source>
</evidence>
<dbReference type="SUPFAM" id="SSF55874">
    <property type="entry name" value="ATPase domain of HSP90 chaperone/DNA topoisomerase II/histidine kinase"/>
    <property type="match status" value="1"/>
</dbReference>
<keyword evidence="10" id="KW-0067">ATP-binding</keyword>
<dbReference type="SUPFAM" id="SSF47384">
    <property type="entry name" value="Homodimeric domain of signal transducing histidine kinase"/>
    <property type="match status" value="1"/>
</dbReference>
<feature type="domain" description="Histidine kinase" evidence="16">
    <location>
        <begin position="267"/>
        <end position="483"/>
    </location>
</feature>
<evidence type="ECO:0000256" key="9">
    <source>
        <dbReference type="ARBA" id="ARBA00022777"/>
    </source>
</evidence>
<gene>
    <name evidence="18" type="ORF">AAF454_11420</name>
</gene>
<evidence type="ECO:0000313" key="19">
    <source>
        <dbReference type="Proteomes" id="UP001398420"/>
    </source>
</evidence>
<evidence type="ECO:0000256" key="8">
    <source>
        <dbReference type="ARBA" id="ARBA00022741"/>
    </source>
</evidence>
<evidence type="ECO:0000313" key="18">
    <source>
        <dbReference type="EMBL" id="MEL5989012.1"/>
    </source>
</evidence>
<dbReference type="EC" id="2.7.13.3" evidence="3"/>
<dbReference type="Gene3D" id="1.10.287.130">
    <property type="match status" value="1"/>
</dbReference>
<dbReference type="InterPro" id="IPR005467">
    <property type="entry name" value="His_kinase_dom"/>
</dbReference>
<keyword evidence="6" id="KW-0808">Transferase</keyword>
<feature type="domain" description="HAMP" evidence="17">
    <location>
        <begin position="197"/>
        <end position="252"/>
    </location>
</feature>
<accession>A0ABU9LMG1</accession>
<dbReference type="PROSITE" id="PS50885">
    <property type="entry name" value="HAMP"/>
    <property type="match status" value="1"/>
</dbReference>
<feature type="coiled-coil region" evidence="14">
    <location>
        <begin position="233"/>
        <end position="267"/>
    </location>
</feature>
<keyword evidence="9 18" id="KW-0418">Kinase</keyword>
<dbReference type="InterPro" id="IPR003660">
    <property type="entry name" value="HAMP_dom"/>
</dbReference>
<evidence type="ECO:0000259" key="16">
    <source>
        <dbReference type="PROSITE" id="PS50109"/>
    </source>
</evidence>
<dbReference type="InterPro" id="IPR036890">
    <property type="entry name" value="HATPase_C_sf"/>
</dbReference>